<evidence type="ECO:0000256" key="1">
    <source>
        <dbReference type="ARBA" id="ARBA00005519"/>
    </source>
</evidence>
<dbReference type="SUPFAM" id="SSF49899">
    <property type="entry name" value="Concanavalin A-like lectins/glucanases"/>
    <property type="match status" value="1"/>
</dbReference>
<dbReference type="InterPro" id="IPR021858">
    <property type="entry name" value="Fun_TF"/>
</dbReference>
<protein>
    <recommendedName>
        <fullName evidence="5">Zn(2)-C6 fungal-type domain-containing protein</fullName>
    </recommendedName>
</protein>
<dbReference type="Proteomes" id="UP001152024">
    <property type="component" value="Unassembled WGS sequence"/>
</dbReference>
<dbReference type="InterPro" id="IPR013319">
    <property type="entry name" value="GH11/12"/>
</dbReference>
<evidence type="ECO:0000256" key="3">
    <source>
        <dbReference type="RuleBase" id="RU361163"/>
    </source>
</evidence>
<sequence>MKFCIPLTAFVATFAAATPTSPSKTIEKRATTYCDAFGSLVTQGYTFYHNNWGKGDATSGSQCTTLNSVNNKNFAWTSTWSWAGGPTKVKSYSNVALEKINKKVSDIKSIPTTWTWRYTGTGMVSDVSYDLWLAPSVGAANKYEIMIWLGSYGGAGPISEQNKPAIAKPTIAGTTWSLFKGPNGDTTVFSFVAPSNIGNFKADLLPFLTYLTKNQGVPSSYVATSFQAGTEPFIGSWESHHVIGHACRRFKVIPDNFLRATFTQPLSLLEMPSAGCGNCRARKVRCDQALPRCNRCAKLGVECQGYGLRLSWPRRNDRRRAMLGPNPKAARSKGMLSDHRWINTKSRDVKLHDQMSSLNHVLGFTADMMHDAFPETLGSRHLEKQKGLLLLLKAPSVGAIAQLNSSDANSVQYFIEKASYSISGFGQDAQRVPEIVTRMALSDVTLSSAAVLKSVIALASFHRDNTANSITRSKAAALRALSESTQGFIGVTESACHIAAGIILCTLEIQQNATKTSHWLWWACGAAKIIKASALDEIQTDRDLTALVGWIHYVNTIAKFGLRHWKPDFTLEADNVASIDFDTFHPAVCSGGPPILSGIPHEILYLLSETFNGVTVSSDPKHDTEEYKTYLQILDWKLRNISDHHTSKVNEFDRQPAFNMAVELHRLSTLIYLRRASAGILKLDQGFNDWVEQAFKLLAHLPTCQWPLPLLIFGLEAREDEKRAIALDLMNRTMEDGRYRNITTVKKILELAWVQEDLSVDHLDYVHKLGVILSSTYRSVPAFI</sequence>
<evidence type="ECO:0000313" key="6">
    <source>
        <dbReference type="EMBL" id="KAJ4128013.1"/>
    </source>
</evidence>
<dbReference type="SMART" id="SM00066">
    <property type="entry name" value="GAL4"/>
    <property type="match status" value="1"/>
</dbReference>
<dbReference type="InterPro" id="IPR013320">
    <property type="entry name" value="ConA-like_dom_sf"/>
</dbReference>
<dbReference type="PROSITE" id="PS00463">
    <property type="entry name" value="ZN2_CY6_FUNGAL_1"/>
    <property type="match status" value="1"/>
</dbReference>
<comment type="caution">
    <text evidence="6">The sequence shown here is derived from an EMBL/GenBank/DDBJ whole genome shotgun (WGS) entry which is preliminary data.</text>
</comment>
<dbReference type="PANTHER" id="PTHR34002:SF9">
    <property type="entry name" value="XYLOGLUCAN-SPECIFIC ENDO-BETA-1,4-GLUCANASE A"/>
    <property type="match status" value="1"/>
</dbReference>
<dbReference type="Gene3D" id="4.10.240.10">
    <property type="entry name" value="Zn(2)-C6 fungal-type DNA-binding domain"/>
    <property type="match status" value="1"/>
</dbReference>
<dbReference type="EMBL" id="JAOQBH010000012">
    <property type="protein sequence ID" value="KAJ4128013.1"/>
    <property type="molecule type" value="Genomic_DNA"/>
</dbReference>
<proteinExistence type="inferred from homology"/>
<organism evidence="6 7">
    <name type="scientific">Fusarium equiseti</name>
    <name type="common">Fusarium scirpi</name>
    <dbReference type="NCBI Taxonomy" id="61235"/>
    <lineage>
        <taxon>Eukaryota</taxon>
        <taxon>Fungi</taxon>
        <taxon>Dikarya</taxon>
        <taxon>Ascomycota</taxon>
        <taxon>Pezizomycotina</taxon>
        <taxon>Sordariomycetes</taxon>
        <taxon>Hypocreomycetidae</taxon>
        <taxon>Hypocreales</taxon>
        <taxon>Nectriaceae</taxon>
        <taxon>Fusarium</taxon>
        <taxon>Fusarium incarnatum-equiseti species complex</taxon>
    </lineage>
</organism>
<accession>A0ABQ8R6C0</accession>
<gene>
    <name evidence="6" type="ORF">NW768_008297</name>
</gene>
<keyword evidence="3" id="KW-0119">Carbohydrate metabolism</keyword>
<evidence type="ECO:0000256" key="4">
    <source>
        <dbReference type="SAM" id="SignalP"/>
    </source>
</evidence>
<feature type="chain" id="PRO_5046813330" description="Zn(2)-C6 fungal-type domain-containing protein" evidence="4">
    <location>
        <begin position="18"/>
        <end position="784"/>
    </location>
</feature>
<evidence type="ECO:0000259" key="5">
    <source>
        <dbReference type="PROSITE" id="PS50048"/>
    </source>
</evidence>
<dbReference type="Pfam" id="PF01670">
    <property type="entry name" value="Glyco_hydro_12"/>
    <property type="match status" value="1"/>
</dbReference>
<feature type="signal peptide" evidence="4">
    <location>
        <begin position="1"/>
        <end position="17"/>
    </location>
</feature>
<keyword evidence="3" id="KW-0378">Hydrolase</keyword>
<keyword evidence="3" id="KW-0624">Polysaccharide degradation</keyword>
<keyword evidence="4" id="KW-0732">Signal</keyword>
<dbReference type="InterPro" id="IPR001138">
    <property type="entry name" value="Zn2Cys6_DnaBD"/>
</dbReference>
<dbReference type="Pfam" id="PF00172">
    <property type="entry name" value="Zn_clus"/>
    <property type="match status" value="1"/>
</dbReference>
<dbReference type="InterPro" id="IPR002594">
    <property type="entry name" value="GH12"/>
</dbReference>
<name>A0ABQ8R6C0_FUSEQ</name>
<evidence type="ECO:0000313" key="7">
    <source>
        <dbReference type="Proteomes" id="UP001152024"/>
    </source>
</evidence>
<keyword evidence="3" id="KW-0326">Glycosidase</keyword>
<dbReference type="SUPFAM" id="SSF57701">
    <property type="entry name" value="Zn2/Cys6 DNA-binding domain"/>
    <property type="match status" value="1"/>
</dbReference>
<reference evidence="6" key="1">
    <citation type="submission" date="2022-09" db="EMBL/GenBank/DDBJ databases">
        <title>Fusarium specimens isolated from Avocado Roots.</title>
        <authorList>
            <person name="Stajich J."/>
            <person name="Roper C."/>
            <person name="Heimlech-Rivalta G."/>
        </authorList>
    </citation>
    <scope>NUCLEOTIDE SEQUENCE</scope>
    <source>
        <strain evidence="6">CF00095</strain>
    </source>
</reference>
<evidence type="ECO:0000256" key="2">
    <source>
        <dbReference type="ARBA" id="ARBA00023242"/>
    </source>
</evidence>
<feature type="domain" description="Zn(2)-C6 fungal-type" evidence="5">
    <location>
        <begin position="275"/>
        <end position="303"/>
    </location>
</feature>
<keyword evidence="2" id="KW-0539">Nucleus</keyword>
<dbReference type="Pfam" id="PF11951">
    <property type="entry name" value="Fungal_trans_2"/>
    <property type="match status" value="1"/>
</dbReference>
<dbReference type="CDD" id="cd00067">
    <property type="entry name" value="GAL4"/>
    <property type="match status" value="1"/>
</dbReference>
<keyword evidence="7" id="KW-1185">Reference proteome</keyword>
<dbReference type="PROSITE" id="PS50048">
    <property type="entry name" value="ZN2_CY6_FUNGAL_2"/>
    <property type="match status" value="1"/>
</dbReference>
<dbReference type="InterPro" id="IPR036864">
    <property type="entry name" value="Zn2-C6_fun-type_DNA-bd_sf"/>
</dbReference>
<dbReference type="Gene3D" id="2.60.120.180">
    <property type="match status" value="1"/>
</dbReference>
<comment type="similarity">
    <text evidence="1 3">Belongs to the glycosyl hydrolase 12 (cellulase H) family.</text>
</comment>
<dbReference type="PANTHER" id="PTHR34002">
    <property type="entry name" value="BLR1656 PROTEIN"/>
    <property type="match status" value="1"/>
</dbReference>